<feature type="domain" description="Glycosyl transferase family 1" evidence="1">
    <location>
        <begin position="232"/>
        <end position="390"/>
    </location>
</feature>
<dbReference type="RefSeq" id="WP_109573328.1">
    <property type="nucleotide sequence ID" value="NZ_UHJL01000003.1"/>
</dbReference>
<dbReference type="Proteomes" id="UP000255423">
    <property type="component" value="Unassembled WGS sequence"/>
</dbReference>
<accession>A0A380S713</accession>
<protein>
    <submittedName>
        <fullName evidence="2">Glycosyltransferase involved in cell wall bisynthesis</fullName>
    </submittedName>
</protein>
<keyword evidence="2" id="KW-0808">Transferase</keyword>
<dbReference type="InterPro" id="IPR001296">
    <property type="entry name" value="Glyco_trans_1"/>
</dbReference>
<dbReference type="GO" id="GO:0016757">
    <property type="term" value="F:glycosyltransferase activity"/>
    <property type="evidence" value="ECO:0007669"/>
    <property type="project" value="InterPro"/>
</dbReference>
<name>A0A380S713_FIBSU</name>
<organism evidence="2 3">
    <name type="scientific">Fibrobacter succinogenes</name>
    <name type="common">Bacteroides succinogenes</name>
    <dbReference type="NCBI Taxonomy" id="833"/>
    <lineage>
        <taxon>Bacteria</taxon>
        <taxon>Pseudomonadati</taxon>
        <taxon>Fibrobacterota</taxon>
        <taxon>Fibrobacteria</taxon>
        <taxon>Fibrobacterales</taxon>
        <taxon>Fibrobacteraceae</taxon>
        <taxon>Fibrobacter</taxon>
    </lineage>
</organism>
<dbReference type="PANTHER" id="PTHR12526">
    <property type="entry name" value="GLYCOSYLTRANSFERASE"/>
    <property type="match status" value="1"/>
</dbReference>
<dbReference type="Gene3D" id="3.40.50.2000">
    <property type="entry name" value="Glycogen Phosphorylase B"/>
    <property type="match status" value="2"/>
</dbReference>
<sequence>MAKIKVVMVCHFSNKLVRKHLNEGVGLLESIVRKIIKRPFMVYDFAQWNTNAIREFEKFTDDVELHVISPGYFMKDDESVFAENGIHYYFFRDERSLFDKITNRLLNRKPSYKKNCIYIKNKIAEIKPDLVHLIGAEKPNYSLAALDVPNTIPLFVQLQTLLIDPDFRKNYPITSKMYDYRSGIERDILKKANYVCSPDEKFHKLLPSIISLQHPMIKTGLALTEPVDFSFEKKKFDFVYFALNISKAADFAIEAFAIACKEKPSITLDIVGEYSSALKAQLDSRIAELGIQKNVFFEGKQATHDDVIRQIKKSCFALLPLKIDLISGTVRESMANGLPVVTTITPDTPKLNAQRESVLLSPIGDHKAMAENMLKLLNDVSFAKKIQENAGITASERSSNEQVIRKWIAAYHACIENFKNGTPIPQELLS</sequence>
<dbReference type="PANTHER" id="PTHR12526:SF630">
    <property type="entry name" value="GLYCOSYLTRANSFERASE"/>
    <property type="match status" value="1"/>
</dbReference>
<dbReference type="SUPFAM" id="SSF53756">
    <property type="entry name" value="UDP-Glycosyltransferase/glycogen phosphorylase"/>
    <property type="match status" value="1"/>
</dbReference>
<evidence type="ECO:0000259" key="1">
    <source>
        <dbReference type="Pfam" id="PF00534"/>
    </source>
</evidence>
<dbReference type="Pfam" id="PF00534">
    <property type="entry name" value="Glycos_transf_1"/>
    <property type="match status" value="1"/>
</dbReference>
<gene>
    <name evidence="2" type="ORF">SAMN05661053_2413</name>
</gene>
<evidence type="ECO:0000313" key="2">
    <source>
        <dbReference type="EMBL" id="SUQ24999.1"/>
    </source>
</evidence>
<dbReference type="AlphaFoldDB" id="A0A380S713"/>
<proteinExistence type="predicted"/>
<dbReference type="CDD" id="cd03801">
    <property type="entry name" value="GT4_PimA-like"/>
    <property type="match status" value="1"/>
</dbReference>
<reference evidence="2 3" key="1">
    <citation type="submission" date="2017-08" db="EMBL/GenBank/DDBJ databases">
        <authorList>
            <person name="de Groot N.N."/>
        </authorList>
    </citation>
    <scope>NUCLEOTIDE SEQUENCE [LARGE SCALE GENOMIC DNA]</scope>
    <source>
        <strain evidence="2 3">HM2</strain>
    </source>
</reference>
<dbReference type="EMBL" id="UHJL01000003">
    <property type="protein sequence ID" value="SUQ24999.1"/>
    <property type="molecule type" value="Genomic_DNA"/>
</dbReference>
<evidence type="ECO:0000313" key="3">
    <source>
        <dbReference type="Proteomes" id="UP000255423"/>
    </source>
</evidence>